<dbReference type="EMBL" id="CM047736">
    <property type="protein sequence ID" value="KAJ0052806.1"/>
    <property type="molecule type" value="Genomic_DNA"/>
</dbReference>
<gene>
    <name evidence="1" type="ORF">Pint_02348</name>
</gene>
<protein>
    <submittedName>
        <fullName evidence="1">Uncharacterized protein</fullName>
    </submittedName>
</protein>
<dbReference type="Proteomes" id="UP001163603">
    <property type="component" value="Chromosome 1"/>
</dbReference>
<sequence length="355" mass="39996">MENMIASFFQAQAHVWNHIFSFINSMSLKCAIQLGIPDAIHYHGKPMTLNQLITALPVHPSKTLFVYRLMRILTHAGFFTSQKVSENGEEEEYVYAITTSSLLLLKDSPLSVSPFLMAMLNPVLTTPWHHLSTWFQNGDSTPFDTAHGKKFWEYAEKEPKVNHLFNEAMASDARLVTSVVIDKCKHVFKGLKSLIDVGGGTGTVAKAIAKAFPNLECTVYDLPHVVADMQSHDNLKYAGGNMFEAVPSADAVLLKWILHDWSDEECVKILKKCKEAITSNGKMGKVIIIDMLVEKKEGDDESTETQLYFDMLMMVLVTGKERDEKEWAKLFLEAGFTRYKITPILGLRSLIEVYP</sequence>
<reference evidence="2" key="1">
    <citation type="journal article" date="2023" name="G3 (Bethesda)">
        <title>Genome assembly and association tests identify interacting loci associated with vigor, precocity, and sex in interspecific pistachio rootstocks.</title>
        <authorList>
            <person name="Palmer W."/>
            <person name="Jacygrad E."/>
            <person name="Sagayaradj S."/>
            <person name="Cavanaugh K."/>
            <person name="Han R."/>
            <person name="Bertier L."/>
            <person name="Beede B."/>
            <person name="Kafkas S."/>
            <person name="Golino D."/>
            <person name="Preece J."/>
            <person name="Michelmore R."/>
        </authorList>
    </citation>
    <scope>NUCLEOTIDE SEQUENCE [LARGE SCALE GENOMIC DNA]</scope>
</reference>
<organism evidence="1 2">
    <name type="scientific">Pistacia integerrima</name>
    <dbReference type="NCBI Taxonomy" id="434235"/>
    <lineage>
        <taxon>Eukaryota</taxon>
        <taxon>Viridiplantae</taxon>
        <taxon>Streptophyta</taxon>
        <taxon>Embryophyta</taxon>
        <taxon>Tracheophyta</taxon>
        <taxon>Spermatophyta</taxon>
        <taxon>Magnoliopsida</taxon>
        <taxon>eudicotyledons</taxon>
        <taxon>Gunneridae</taxon>
        <taxon>Pentapetalae</taxon>
        <taxon>rosids</taxon>
        <taxon>malvids</taxon>
        <taxon>Sapindales</taxon>
        <taxon>Anacardiaceae</taxon>
        <taxon>Pistacia</taxon>
    </lineage>
</organism>
<accession>A0ACC0ZL64</accession>
<name>A0ACC0ZL64_9ROSI</name>
<evidence type="ECO:0000313" key="1">
    <source>
        <dbReference type="EMBL" id="KAJ0052806.1"/>
    </source>
</evidence>
<evidence type="ECO:0000313" key="2">
    <source>
        <dbReference type="Proteomes" id="UP001163603"/>
    </source>
</evidence>
<proteinExistence type="predicted"/>
<comment type="caution">
    <text evidence="1">The sequence shown here is derived from an EMBL/GenBank/DDBJ whole genome shotgun (WGS) entry which is preliminary data.</text>
</comment>
<keyword evidence="2" id="KW-1185">Reference proteome</keyword>